<dbReference type="PROSITE" id="PS50949">
    <property type="entry name" value="HTH_GNTR"/>
    <property type="match status" value="1"/>
</dbReference>
<keyword evidence="10" id="KW-1185">Reference proteome</keyword>
<name>A0A1G6KSG0_9BACI</name>
<dbReference type="Gene3D" id="3.40.640.10">
    <property type="entry name" value="Type I PLP-dependent aspartate aminotransferase-like (Major domain)"/>
    <property type="match status" value="1"/>
</dbReference>
<dbReference type="Gene3D" id="3.90.1150.10">
    <property type="entry name" value="Aspartate Aminotransferase, domain 1"/>
    <property type="match status" value="1"/>
</dbReference>
<proteinExistence type="inferred from homology"/>
<protein>
    <submittedName>
        <fullName evidence="9">GntR family transcriptional regulator, regulator for abcA and norABC</fullName>
    </submittedName>
</protein>
<keyword evidence="4" id="KW-0663">Pyridoxal phosphate</keyword>
<organism evidence="9 10">
    <name type="scientific">Terribacillus halophilus</name>
    <dbReference type="NCBI Taxonomy" id="361279"/>
    <lineage>
        <taxon>Bacteria</taxon>
        <taxon>Bacillati</taxon>
        <taxon>Bacillota</taxon>
        <taxon>Bacilli</taxon>
        <taxon>Bacillales</taxon>
        <taxon>Bacillaceae</taxon>
        <taxon>Terribacillus</taxon>
    </lineage>
</organism>
<dbReference type="SUPFAM" id="SSF46785">
    <property type="entry name" value="Winged helix' DNA-binding domain"/>
    <property type="match status" value="1"/>
</dbReference>
<dbReference type="Proteomes" id="UP000198666">
    <property type="component" value="Unassembled WGS sequence"/>
</dbReference>
<dbReference type="PRINTS" id="PR00035">
    <property type="entry name" value="HTHGNTR"/>
</dbReference>
<dbReference type="EMBL" id="FMZB01000002">
    <property type="protein sequence ID" value="SDC33455.1"/>
    <property type="molecule type" value="Genomic_DNA"/>
</dbReference>
<accession>A0A1G6KSG0</accession>
<dbReference type="GO" id="GO:0003700">
    <property type="term" value="F:DNA-binding transcription factor activity"/>
    <property type="evidence" value="ECO:0007669"/>
    <property type="project" value="InterPro"/>
</dbReference>
<dbReference type="InterPro" id="IPR051446">
    <property type="entry name" value="HTH_trans_reg/aminotransferase"/>
</dbReference>
<dbReference type="Pfam" id="PF00155">
    <property type="entry name" value="Aminotran_1_2"/>
    <property type="match status" value="1"/>
</dbReference>
<dbReference type="InterPro" id="IPR015424">
    <property type="entry name" value="PyrdxlP-dep_Trfase"/>
</dbReference>
<dbReference type="GO" id="GO:0003677">
    <property type="term" value="F:DNA binding"/>
    <property type="evidence" value="ECO:0007669"/>
    <property type="project" value="UniProtKB-KW"/>
</dbReference>
<comment type="cofactor">
    <cofactor evidence="1">
        <name>pyridoxal 5'-phosphate</name>
        <dbReference type="ChEBI" id="CHEBI:597326"/>
    </cofactor>
</comment>
<evidence type="ECO:0000259" key="8">
    <source>
        <dbReference type="PROSITE" id="PS50949"/>
    </source>
</evidence>
<evidence type="ECO:0000256" key="4">
    <source>
        <dbReference type="ARBA" id="ARBA00022898"/>
    </source>
</evidence>
<keyword evidence="7" id="KW-0804">Transcription</keyword>
<dbReference type="GO" id="GO:0030170">
    <property type="term" value="F:pyridoxal phosphate binding"/>
    <property type="evidence" value="ECO:0007669"/>
    <property type="project" value="InterPro"/>
</dbReference>
<dbReference type="RefSeq" id="WP_093725971.1">
    <property type="nucleotide sequence ID" value="NZ_FMZB01000002.1"/>
</dbReference>
<evidence type="ECO:0000313" key="9">
    <source>
        <dbReference type="EMBL" id="SDC33455.1"/>
    </source>
</evidence>
<dbReference type="PANTHER" id="PTHR46577:SF2">
    <property type="entry name" value="TRANSCRIPTIONAL REGULATORY PROTEIN"/>
    <property type="match status" value="1"/>
</dbReference>
<dbReference type="InterPro" id="IPR004839">
    <property type="entry name" value="Aminotransferase_I/II_large"/>
</dbReference>
<dbReference type="SUPFAM" id="SSF53383">
    <property type="entry name" value="PLP-dependent transferases"/>
    <property type="match status" value="1"/>
</dbReference>
<dbReference type="PANTHER" id="PTHR46577">
    <property type="entry name" value="HTH-TYPE TRANSCRIPTIONAL REGULATORY PROTEIN GABR"/>
    <property type="match status" value="1"/>
</dbReference>
<comment type="similarity">
    <text evidence="2">In the C-terminal section; belongs to the class-I pyridoxal-phosphate-dependent aminotransferase family.</text>
</comment>
<feature type="domain" description="HTH gntR-type" evidence="8">
    <location>
        <begin position="14"/>
        <end position="82"/>
    </location>
</feature>
<dbReference type="STRING" id="361279.SAMN05421663_102107"/>
<dbReference type="Gene3D" id="1.10.10.10">
    <property type="entry name" value="Winged helix-like DNA-binding domain superfamily/Winged helix DNA-binding domain"/>
    <property type="match status" value="1"/>
</dbReference>
<evidence type="ECO:0000256" key="5">
    <source>
        <dbReference type="ARBA" id="ARBA00023015"/>
    </source>
</evidence>
<dbReference type="GO" id="GO:0008483">
    <property type="term" value="F:transaminase activity"/>
    <property type="evidence" value="ECO:0007669"/>
    <property type="project" value="UniProtKB-KW"/>
</dbReference>
<dbReference type="OrthoDB" id="9802328at2"/>
<sequence>MAEIDWKPNRDLDISIQVQIIQYIKSKINNGEWTVGTKLPPQRELAALFEVNRSTVVSALEELIADGLLETKIGSGTTVCNTTWNLITKPSPNWHDYVQAGMHEPNVKLIQAINLAEADPSMIRLGTGELAPDLLPSAEISSLLRNADTLPLSYSEPKGSYALRIQLSQYLQKRDINVSPAAILITSGSLQALQLIAGGLLKKGSTVLYESPSYIQSVPVFQSAGINIFGLTKKDTDITQKIRQYMRTNDAALFYANPTFHNPTGRIWDITERQRLLQACQQLSLPIIEDDAYYDLWLDTPPPPPLKAMDTQGTVLYTGSFSKSISPGLRIGWIAGPEPVIDRLADSKMQTDYGASSLSQFAVERWLATDFHSGAIEKTRTALRARRDVVLKLLQENFKDIADWVKPLGGFYIWLRLHQSVPIHTLFEKAIQRGILLNPGQIYERNDTQHLRLSYAYASIDQFEYALKQLAYLIRNMKK</sequence>
<gene>
    <name evidence="9" type="ORF">SAMN05421663_102107</name>
</gene>
<dbReference type="InterPro" id="IPR036388">
    <property type="entry name" value="WH-like_DNA-bd_sf"/>
</dbReference>
<evidence type="ECO:0000256" key="6">
    <source>
        <dbReference type="ARBA" id="ARBA00023125"/>
    </source>
</evidence>
<dbReference type="InterPro" id="IPR015422">
    <property type="entry name" value="PyrdxlP-dep_Trfase_small"/>
</dbReference>
<dbReference type="InterPro" id="IPR036390">
    <property type="entry name" value="WH_DNA-bd_sf"/>
</dbReference>
<dbReference type="InterPro" id="IPR015421">
    <property type="entry name" value="PyrdxlP-dep_Trfase_major"/>
</dbReference>
<dbReference type="CDD" id="cd07377">
    <property type="entry name" value="WHTH_GntR"/>
    <property type="match status" value="1"/>
</dbReference>
<dbReference type="CDD" id="cd00609">
    <property type="entry name" value="AAT_like"/>
    <property type="match status" value="1"/>
</dbReference>
<evidence type="ECO:0000256" key="7">
    <source>
        <dbReference type="ARBA" id="ARBA00023163"/>
    </source>
</evidence>
<keyword evidence="3" id="KW-0032">Aminotransferase</keyword>
<keyword evidence="3" id="KW-0808">Transferase</keyword>
<keyword evidence="5" id="KW-0805">Transcription regulation</keyword>
<keyword evidence="6" id="KW-0238">DNA-binding</keyword>
<dbReference type="SMART" id="SM00345">
    <property type="entry name" value="HTH_GNTR"/>
    <property type="match status" value="1"/>
</dbReference>
<evidence type="ECO:0000256" key="2">
    <source>
        <dbReference type="ARBA" id="ARBA00005384"/>
    </source>
</evidence>
<dbReference type="Pfam" id="PF00392">
    <property type="entry name" value="GntR"/>
    <property type="match status" value="1"/>
</dbReference>
<dbReference type="InterPro" id="IPR000524">
    <property type="entry name" value="Tscrpt_reg_HTH_GntR"/>
</dbReference>
<evidence type="ECO:0000313" key="10">
    <source>
        <dbReference type="Proteomes" id="UP000198666"/>
    </source>
</evidence>
<evidence type="ECO:0000256" key="1">
    <source>
        <dbReference type="ARBA" id="ARBA00001933"/>
    </source>
</evidence>
<dbReference type="AlphaFoldDB" id="A0A1G6KSG0"/>
<reference evidence="10" key="1">
    <citation type="submission" date="2016-10" db="EMBL/GenBank/DDBJ databases">
        <authorList>
            <person name="Varghese N."/>
            <person name="Submissions S."/>
        </authorList>
    </citation>
    <scope>NUCLEOTIDE SEQUENCE [LARGE SCALE GENOMIC DNA]</scope>
    <source>
        <strain evidence="10">DSM 21620</strain>
    </source>
</reference>
<evidence type="ECO:0000256" key="3">
    <source>
        <dbReference type="ARBA" id="ARBA00022576"/>
    </source>
</evidence>